<dbReference type="InterPro" id="IPR003370">
    <property type="entry name" value="Chromate_transpt"/>
</dbReference>
<keyword evidence="9" id="KW-1185">Reference proteome</keyword>
<protein>
    <submittedName>
        <fullName evidence="8">Chromate transporter</fullName>
    </submittedName>
</protein>
<evidence type="ECO:0000256" key="1">
    <source>
        <dbReference type="ARBA" id="ARBA00004651"/>
    </source>
</evidence>
<feature type="transmembrane region" description="Helical" evidence="7">
    <location>
        <begin position="326"/>
        <end position="346"/>
    </location>
</feature>
<sequence>MWRKPKHIEFLWDVLFLAMTSFGGVQVHIALFLKKLVKEKAYLTEDELFEIQALCSFLPGPTSTQMITAIGFKRGGANLAYLTLMAWITPAVFVMTLAAFGMTYLRNRDVIQFVTPVGIGLILQAGWIMAKKFLRAPMYILIFLFTLFTGLYIQSPFIFPLLLLIGGLISSLNFKDFPRQNKHKMIIPWANFHLFWGFAVFLALLGHFTDYFPIRIFENFYRNGSLVFGGGQVLVPVLYTEFVEFKHLIREDDFLTGMTLSQTLPGPVFALTSYLGVLLMKDFGIIGELAGSVIGALGIFLPGTFLIFFVYRIWGQLKQYRFIRASLPGIQSVSVGLTIVAVYTFIHPMILQANYIGFGIILVSFLVAQMTKLPPIALFLIALLAGVIVS</sequence>
<accession>A0A4Q1C2F2</accession>
<name>A0A4Q1C2F2_9BACT</name>
<evidence type="ECO:0000256" key="7">
    <source>
        <dbReference type="SAM" id="Phobius"/>
    </source>
</evidence>
<feature type="transmembrane region" description="Helical" evidence="7">
    <location>
        <begin position="220"/>
        <end position="242"/>
    </location>
</feature>
<comment type="caution">
    <text evidence="8">The sequence shown here is derived from an EMBL/GenBank/DDBJ whole genome shotgun (WGS) entry which is preliminary data.</text>
</comment>
<proteinExistence type="inferred from homology"/>
<dbReference type="OrthoDB" id="9788907at2"/>
<feature type="transmembrane region" description="Helical" evidence="7">
    <location>
        <begin position="12"/>
        <end position="33"/>
    </location>
</feature>
<feature type="transmembrane region" description="Helical" evidence="7">
    <location>
        <begin position="158"/>
        <end position="174"/>
    </location>
</feature>
<dbReference type="GO" id="GO:0005886">
    <property type="term" value="C:plasma membrane"/>
    <property type="evidence" value="ECO:0007669"/>
    <property type="project" value="UniProtKB-SubCell"/>
</dbReference>
<comment type="subcellular location">
    <subcellularLocation>
        <location evidence="1">Cell membrane</location>
        <topology evidence="1">Multi-pass membrane protein</topology>
    </subcellularLocation>
</comment>
<dbReference type="PIRSF" id="PIRSF004810">
    <property type="entry name" value="ChrA"/>
    <property type="match status" value="1"/>
</dbReference>
<comment type="similarity">
    <text evidence="2">Belongs to the chromate ion transporter (CHR) (TC 2.A.51) family.</text>
</comment>
<dbReference type="InterPro" id="IPR014047">
    <property type="entry name" value="Chr_Tranpt_l_chain"/>
</dbReference>
<dbReference type="Proteomes" id="UP000289455">
    <property type="component" value="Unassembled WGS sequence"/>
</dbReference>
<feature type="transmembrane region" description="Helical" evidence="7">
    <location>
        <begin position="289"/>
        <end position="314"/>
    </location>
</feature>
<evidence type="ECO:0000256" key="6">
    <source>
        <dbReference type="ARBA" id="ARBA00023136"/>
    </source>
</evidence>
<keyword evidence="4 7" id="KW-0812">Transmembrane</keyword>
<feature type="transmembrane region" description="Helical" evidence="7">
    <location>
        <begin position="186"/>
        <end position="208"/>
    </location>
</feature>
<dbReference type="RefSeq" id="WP_129025717.1">
    <property type="nucleotide sequence ID" value="NZ_SDHY01000001.1"/>
</dbReference>
<dbReference type="GO" id="GO:0015109">
    <property type="term" value="F:chromate transmembrane transporter activity"/>
    <property type="evidence" value="ECO:0007669"/>
    <property type="project" value="InterPro"/>
</dbReference>
<evidence type="ECO:0000256" key="5">
    <source>
        <dbReference type="ARBA" id="ARBA00022989"/>
    </source>
</evidence>
<reference evidence="8 9" key="1">
    <citation type="submission" date="2019-01" db="EMBL/GenBank/DDBJ databases">
        <title>Cytophagaceae bacterium strain CAR-16.</title>
        <authorList>
            <person name="Chen W.-M."/>
        </authorList>
    </citation>
    <scope>NUCLEOTIDE SEQUENCE [LARGE SCALE GENOMIC DNA]</scope>
    <source>
        <strain evidence="8 9">CAR-16</strain>
    </source>
</reference>
<keyword evidence="6 7" id="KW-0472">Membrane</keyword>
<evidence type="ECO:0000313" key="9">
    <source>
        <dbReference type="Proteomes" id="UP000289455"/>
    </source>
</evidence>
<dbReference type="Pfam" id="PF02417">
    <property type="entry name" value="Chromate_transp"/>
    <property type="match status" value="2"/>
</dbReference>
<evidence type="ECO:0000256" key="2">
    <source>
        <dbReference type="ARBA" id="ARBA00005262"/>
    </source>
</evidence>
<feature type="transmembrane region" description="Helical" evidence="7">
    <location>
        <begin position="79"/>
        <end position="104"/>
    </location>
</feature>
<feature type="transmembrane region" description="Helical" evidence="7">
    <location>
        <begin position="373"/>
        <end position="389"/>
    </location>
</feature>
<evidence type="ECO:0000313" key="8">
    <source>
        <dbReference type="EMBL" id="RXK52444.1"/>
    </source>
</evidence>
<feature type="transmembrane region" description="Helical" evidence="7">
    <location>
        <begin position="110"/>
        <end position="129"/>
    </location>
</feature>
<feature type="transmembrane region" description="Helical" evidence="7">
    <location>
        <begin position="254"/>
        <end position="277"/>
    </location>
</feature>
<feature type="transmembrane region" description="Helical" evidence="7">
    <location>
        <begin position="136"/>
        <end position="152"/>
    </location>
</feature>
<dbReference type="PANTHER" id="PTHR33567">
    <property type="entry name" value="CHROMATE ION TRANSPORTER (EUROFUNG)"/>
    <property type="match status" value="1"/>
</dbReference>
<evidence type="ECO:0000256" key="4">
    <source>
        <dbReference type="ARBA" id="ARBA00022692"/>
    </source>
</evidence>
<dbReference type="EMBL" id="SDHY01000001">
    <property type="protein sequence ID" value="RXK52444.1"/>
    <property type="molecule type" value="Genomic_DNA"/>
</dbReference>
<keyword evidence="5 7" id="KW-1133">Transmembrane helix</keyword>
<dbReference type="AlphaFoldDB" id="A0A4Q1C2F2"/>
<evidence type="ECO:0000256" key="3">
    <source>
        <dbReference type="ARBA" id="ARBA00022475"/>
    </source>
</evidence>
<dbReference type="PANTHER" id="PTHR33567:SF3">
    <property type="entry name" value="CHROMATE ION TRANSPORTER (EUROFUNG)"/>
    <property type="match status" value="1"/>
</dbReference>
<keyword evidence="3" id="KW-1003">Cell membrane</keyword>
<gene>
    <name evidence="8" type="ORF">ESB04_01990</name>
</gene>
<organism evidence="8 9">
    <name type="scientific">Aquirufa rosea</name>
    <dbReference type="NCBI Taxonomy" id="2509241"/>
    <lineage>
        <taxon>Bacteria</taxon>
        <taxon>Pseudomonadati</taxon>
        <taxon>Bacteroidota</taxon>
        <taxon>Cytophagia</taxon>
        <taxon>Cytophagales</taxon>
        <taxon>Flectobacillaceae</taxon>
        <taxon>Aquirufa</taxon>
    </lineage>
</organism>